<dbReference type="EMBL" id="AP010968">
    <property type="protein sequence ID" value="BAJ31911.1"/>
    <property type="molecule type" value="Genomic_DNA"/>
</dbReference>
<dbReference type="Proteomes" id="UP000007076">
    <property type="component" value="Chromosome"/>
</dbReference>
<dbReference type="KEGG" id="ksk:KSE_61450"/>
<evidence type="ECO:0000313" key="2">
    <source>
        <dbReference type="Proteomes" id="UP000007076"/>
    </source>
</evidence>
<dbReference type="PATRIC" id="fig|452652.3.peg.6159"/>
<proteinExistence type="predicted"/>
<evidence type="ECO:0008006" key="3">
    <source>
        <dbReference type="Google" id="ProtNLM"/>
    </source>
</evidence>
<dbReference type="SUPFAM" id="SSF53474">
    <property type="entry name" value="alpha/beta-Hydrolases"/>
    <property type="match status" value="1"/>
</dbReference>
<gene>
    <name evidence="1" type="ordered locus">KSE_61450</name>
</gene>
<dbReference type="HOGENOM" id="CLU_2069980_0_0_11"/>
<dbReference type="InterPro" id="IPR029058">
    <property type="entry name" value="AB_hydrolase_fold"/>
</dbReference>
<protein>
    <recommendedName>
        <fullName evidence="3">AB hydrolase-1 domain-containing protein</fullName>
    </recommendedName>
</protein>
<name>E4N177_KITSK</name>
<dbReference type="Gene3D" id="3.40.50.1820">
    <property type="entry name" value="alpha/beta hydrolase"/>
    <property type="match status" value="1"/>
</dbReference>
<dbReference type="eggNOG" id="COG2267">
    <property type="taxonomic scope" value="Bacteria"/>
</dbReference>
<reference evidence="1 2" key="1">
    <citation type="journal article" date="2010" name="DNA Res.">
        <title>Genome sequence of Kitasatospora setae NBRC 14216T: an evolutionary snapshot of the family Streptomycetaceae.</title>
        <authorList>
            <person name="Ichikawa N."/>
            <person name="Oguchi A."/>
            <person name="Ikeda H."/>
            <person name="Ishikawa J."/>
            <person name="Kitani S."/>
            <person name="Watanabe Y."/>
            <person name="Nakamura S."/>
            <person name="Katano Y."/>
            <person name="Kishi E."/>
            <person name="Sasagawa M."/>
            <person name="Ankai A."/>
            <person name="Fukui S."/>
            <person name="Hashimoto Y."/>
            <person name="Kamata S."/>
            <person name="Otoguro M."/>
            <person name="Tanikawa S."/>
            <person name="Nihira T."/>
            <person name="Horinouchi S."/>
            <person name="Ohnishi Y."/>
            <person name="Hayakawa M."/>
            <person name="Kuzuyama T."/>
            <person name="Arisawa A."/>
            <person name="Nomoto F."/>
            <person name="Miura H."/>
            <person name="Takahashi Y."/>
            <person name="Fujita N."/>
        </authorList>
    </citation>
    <scope>NUCLEOTIDE SEQUENCE [LARGE SCALE GENOMIC DNA]</scope>
    <source>
        <strain evidence="2">ATCC 33774 / DSM 43861 / JCM 3304 / KCC A-0304 / NBRC 14216 / KM-6054</strain>
    </source>
</reference>
<dbReference type="RefSeq" id="WP_014139207.1">
    <property type="nucleotide sequence ID" value="NC_016109.1"/>
</dbReference>
<dbReference type="AlphaFoldDB" id="E4N177"/>
<organism evidence="1 2">
    <name type="scientific">Kitasatospora setae (strain ATCC 33774 / DSM 43861 / JCM 3304 / KCC A-0304 / NBRC 14216 / KM-6054)</name>
    <name type="common">Streptomyces setae</name>
    <dbReference type="NCBI Taxonomy" id="452652"/>
    <lineage>
        <taxon>Bacteria</taxon>
        <taxon>Bacillati</taxon>
        <taxon>Actinomycetota</taxon>
        <taxon>Actinomycetes</taxon>
        <taxon>Kitasatosporales</taxon>
        <taxon>Streptomycetaceae</taxon>
        <taxon>Kitasatospora</taxon>
    </lineage>
</organism>
<keyword evidence="2" id="KW-1185">Reference proteome</keyword>
<sequence>MLAAADVEGPAAFGLRAWAAGGDDPAARAQLRSAAAAWPLEGVHQRPDPPVFDRLPELAGLPARVLIGDLDLPPTVDCAERTAERLGCELLRVPGADHLLPLRAPARLVAAVLAAAGR</sequence>
<evidence type="ECO:0000313" key="1">
    <source>
        <dbReference type="EMBL" id="BAJ31911.1"/>
    </source>
</evidence>
<accession>E4N177</accession>
<dbReference type="STRING" id="452652.KSE_61450"/>